<keyword evidence="2" id="KW-0472">Membrane</keyword>
<name>A0A0W8I9S7_KOCRO</name>
<feature type="compositionally biased region" description="Low complexity" evidence="1">
    <location>
        <begin position="617"/>
        <end position="630"/>
    </location>
</feature>
<dbReference type="PANTHER" id="PTHR42736">
    <property type="entry name" value="PROTEIN-GLUTAMINE GAMMA-GLUTAMYLTRANSFERASE"/>
    <property type="match status" value="1"/>
</dbReference>
<keyword evidence="2" id="KW-0812">Transmembrane</keyword>
<feature type="transmembrane region" description="Helical" evidence="2">
    <location>
        <begin position="74"/>
        <end position="92"/>
    </location>
</feature>
<dbReference type="InterPro" id="IPR038765">
    <property type="entry name" value="Papain-like_cys_pep_sf"/>
</dbReference>
<organism evidence="4 5">
    <name type="scientific">Kocuria rosea subsp. polaris</name>
    <dbReference type="NCBI Taxonomy" id="136273"/>
    <lineage>
        <taxon>Bacteria</taxon>
        <taxon>Bacillati</taxon>
        <taxon>Actinomycetota</taxon>
        <taxon>Actinomycetes</taxon>
        <taxon>Micrococcales</taxon>
        <taxon>Micrococcaceae</taxon>
        <taxon>Kocuria</taxon>
    </lineage>
</organism>
<feature type="compositionally biased region" description="Polar residues" evidence="1">
    <location>
        <begin position="635"/>
        <end position="645"/>
    </location>
</feature>
<dbReference type="Proteomes" id="UP000053512">
    <property type="component" value="Unassembled WGS sequence"/>
</dbReference>
<comment type="caution">
    <text evidence="4">The sequence shown here is derived from an EMBL/GenBank/DDBJ whole genome shotgun (WGS) entry which is preliminary data.</text>
</comment>
<evidence type="ECO:0000313" key="5">
    <source>
        <dbReference type="Proteomes" id="UP000053512"/>
    </source>
</evidence>
<feature type="transmembrane region" description="Helical" evidence="2">
    <location>
        <begin position="99"/>
        <end position="119"/>
    </location>
</feature>
<dbReference type="AlphaFoldDB" id="A0A0W8I9S7"/>
<evidence type="ECO:0000259" key="3">
    <source>
        <dbReference type="SMART" id="SM00460"/>
    </source>
</evidence>
<feature type="transmembrane region" description="Helical" evidence="2">
    <location>
        <begin position="158"/>
        <end position="176"/>
    </location>
</feature>
<gene>
    <name evidence="4" type="ORF">AVL61_06340</name>
</gene>
<evidence type="ECO:0000256" key="1">
    <source>
        <dbReference type="SAM" id="MobiDB-lite"/>
    </source>
</evidence>
<dbReference type="Pfam" id="PF01841">
    <property type="entry name" value="Transglut_core"/>
    <property type="match status" value="1"/>
</dbReference>
<sequence length="823" mass="84246">MGAAGHRGPHGRSRPVSAAVRAPSAAPVAAGPPETPGTQVRRPVGAVLGLAGTVLAAVWLSLVALTGVLDGTGWVPGSLLAALAVVAATATSRVLRLPGALAPLFGAGALVLVLTVLFLREPALLGLVPTPGSLGLAAQLWREAAGVAAERPAPYPDAAALAFVAALVAGVVTLFVDTVLVALRLPGLSAFGVLALLVVPALVLPESVGAAGTAAAVLAALVLLGGGRRFGAVREPRTAAAPGSWPRALVVGAGVLAVTLLVPGLVPGFVNGAFPQGSGLAGERASGVGPLRAVGQDLRSAEQLPRLEYTTSTGEPELLRVLALADFSGAEWFPDSTGLEPGPGDLAPTPLQPVGDGPERTTAVELRDWSERWLPLPWAPVGVTGLEDGDWDWSPRDLAVLGERIPPEGTAYEVRSVAPEPTSARLREAPAAPETPELAPYRELPEQTPAALRDAARERAGDAPTAFDQALALQEWLRSDEFRYDVDAPLAQGYDAGGMGSLEEFLAVRAGYAGHFAPAMAVMARELGIPARVAVGYLPATGTDAADAAPGAAPETEEPFGAAADPGAFPVLPRDAHAWPELWFEGSGWVRFEPTPGTGDLPGYAAEGSQDGDGQSPEGEGTAEPTGEPTDAPTPASTADSSETDAPSAEPTAVPTPESSAAPAPEEDADPAVWPAWLAGGLAAALLALLAALPRLLRSRRRRRRLRVLADDGAPAPQRALAGWAEVEDLAVDHGVGRAAAETPRAFVDRLGAVLPAAAAPLGRLGRDVERALYAPDTAAWSPEAAPADVTALRASLAERGSPGAGRARWRARWLPRSVTARR</sequence>
<dbReference type="InterPro" id="IPR021878">
    <property type="entry name" value="TgpA_N"/>
</dbReference>
<protein>
    <recommendedName>
        <fullName evidence="3">Transglutaminase-like domain-containing protein</fullName>
    </recommendedName>
</protein>
<reference evidence="5" key="1">
    <citation type="submission" date="2015-12" db="EMBL/GenBank/DDBJ databases">
        <authorList>
            <person name="Nair G.R."/>
            <person name="Kaur G."/>
            <person name="Mayilraj S."/>
        </authorList>
    </citation>
    <scope>NUCLEOTIDE SEQUENCE [LARGE SCALE GENOMIC DNA]</scope>
    <source>
        <strain evidence="5">CD08_4</strain>
    </source>
</reference>
<keyword evidence="2" id="KW-1133">Transmembrane helix</keyword>
<feature type="transmembrane region" description="Helical" evidence="2">
    <location>
        <begin position="209"/>
        <end position="227"/>
    </location>
</feature>
<feature type="transmembrane region" description="Helical" evidence="2">
    <location>
        <begin position="674"/>
        <end position="697"/>
    </location>
</feature>
<feature type="domain" description="Transglutaminase-like" evidence="3">
    <location>
        <begin position="505"/>
        <end position="596"/>
    </location>
</feature>
<dbReference type="InterPro" id="IPR052901">
    <property type="entry name" value="Bact_TGase-like"/>
</dbReference>
<feature type="region of interest" description="Disordered" evidence="1">
    <location>
        <begin position="545"/>
        <end position="566"/>
    </location>
</feature>
<dbReference type="PANTHER" id="PTHR42736:SF1">
    <property type="entry name" value="PROTEIN-GLUTAMINE GAMMA-GLUTAMYLTRANSFERASE"/>
    <property type="match status" value="1"/>
</dbReference>
<feature type="transmembrane region" description="Helical" evidence="2">
    <location>
        <begin position="183"/>
        <end position="203"/>
    </location>
</feature>
<dbReference type="EMBL" id="LQBK01000022">
    <property type="protein sequence ID" value="KUG56668.1"/>
    <property type="molecule type" value="Genomic_DNA"/>
</dbReference>
<dbReference type="InterPro" id="IPR025403">
    <property type="entry name" value="TgpA-like_C"/>
</dbReference>
<accession>A0A0W8I9S7</accession>
<feature type="region of interest" description="Disordered" evidence="1">
    <location>
        <begin position="593"/>
        <end position="668"/>
    </location>
</feature>
<evidence type="ECO:0000256" key="2">
    <source>
        <dbReference type="SAM" id="Phobius"/>
    </source>
</evidence>
<dbReference type="Pfam" id="PF13559">
    <property type="entry name" value="DUF4129"/>
    <property type="match status" value="1"/>
</dbReference>
<feature type="region of interest" description="Disordered" evidence="1">
    <location>
        <begin position="415"/>
        <end position="436"/>
    </location>
</feature>
<feature type="compositionally biased region" description="Low complexity" evidence="1">
    <location>
        <begin position="651"/>
        <end position="664"/>
    </location>
</feature>
<feature type="region of interest" description="Disordered" evidence="1">
    <location>
        <begin position="333"/>
        <end position="359"/>
    </location>
</feature>
<feature type="transmembrane region" description="Helical" evidence="2">
    <location>
        <begin position="248"/>
        <end position="270"/>
    </location>
</feature>
<feature type="transmembrane region" description="Helical" evidence="2">
    <location>
        <begin position="46"/>
        <end position="68"/>
    </location>
</feature>
<proteinExistence type="predicted"/>
<evidence type="ECO:0000313" key="4">
    <source>
        <dbReference type="EMBL" id="KUG56668.1"/>
    </source>
</evidence>
<dbReference type="SMART" id="SM00460">
    <property type="entry name" value="TGc"/>
    <property type="match status" value="1"/>
</dbReference>
<dbReference type="Gene3D" id="3.10.620.30">
    <property type="match status" value="1"/>
</dbReference>
<dbReference type="SUPFAM" id="SSF54001">
    <property type="entry name" value="Cysteine proteinases"/>
    <property type="match status" value="1"/>
</dbReference>
<dbReference type="InterPro" id="IPR002931">
    <property type="entry name" value="Transglutaminase-like"/>
</dbReference>
<dbReference type="Pfam" id="PF11992">
    <property type="entry name" value="TgpA_N"/>
    <property type="match status" value="1"/>
</dbReference>